<keyword evidence="2 4" id="KW-0479">Metal-binding</keyword>
<dbReference type="InterPro" id="IPR023696">
    <property type="entry name" value="Ureohydrolase_dom_sf"/>
</dbReference>
<feature type="binding site" evidence="4">
    <location>
        <position position="133"/>
    </location>
    <ligand>
        <name>Mn(2+)</name>
        <dbReference type="ChEBI" id="CHEBI:29035"/>
        <label>1</label>
    </ligand>
</feature>
<dbReference type="SUPFAM" id="SSF52768">
    <property type="entry name" value="Arginase/deacetylase"/>
    <property type="match status" value="1"/>
</dbReference>
<organism evidence="6">
    <name type="scientific">Candidatus Methanophagaceae archaeon ANME-1 ERB6</name>
    <dbReference type="NCBI Taxonomy" id="2759912"/>
    <lineage>
        <taxon>Archaea</taxon>
        <taxon>Methanobacteriati</taxon>
        <taxon>Methanobacteriota</taxon>
        <taxon>Stenosarchaea group</taxon>
        <taxon>Methanomicrobia</taxon>
        <taxon>Candidatus Methanophagales</taxon>
        <taxon>Candidatus Methanophagaceae</taxon>
    </lineage>
</organism>
<keyword evidence="4" id="KW-0464">Manganese</keyword>
<dbReference type="NCBIfam" id="TIGR01230">
    <property type="entry name" value="agmatinase"/>
    <property type="match status" value="1"/>
</dbReference>
<dbReference type="PANTHER" id="PTHR11358:SF26">
    <property type="entry name" value="GUANIDINO ACID HYDROLASE, MITOCHONDRIAL"/>
    <property type="match status" value="1"/>
</dbReference>
<comment type="similarity">
    <text evidence="1">Belongs to the arginase family. Agmatinase subfamily.</text>
</comment>
<dbReference type="GO" id="GO:0046872">
    <property type="term" value="F:metal ion binding"/>
    <property type="evidence" value="ECO:0007669"/>
    <property type="project" value="UniProtKB-KW"/>
</dbReference>
<feature type="binding site" evidence="4">
    <location>
        <position position="215"/>
    </location>
    <ligand>
        <name>Mn(2+)</name>
        <dbReference type="ChEBI" id="CHEBI:29035"/>
        <label>1</label>
    </ligand>
</feature>
<protein>
    <submittedName>
        <fullName evidence="6">N(1)-aminopropylagmatine ureohydrolase</fullName>
        <ecNumber evidence="6">3.5.3.24</ecNumber>
    </submittedName>
</protein>
<dbReference type="PROSITE" id="PS01053">
    <property type="entry name" value="ARGINASE_1"/>
    <property type="match status" value="1"/>
</dbReference>
<dbReference type="CDD" id="cd11593">
    <property type="entry name" value="Agmatinase-like_2"/>
    <property type="match status" value="1"/>
</dbReference>
<comment type="cofactor">
    <cofactor evidence="4">
        <name>Mn(2+)</name>
        <dbReference type="ChEBI" id="CHEBI:29035"/>
    </cofactor>
    <text evidence="4">Binds 2 manganese ions per subunit.</text>
</comment>
<evidence type="ECO:0000256" key="1">
    <source>
        <dbReference type="ARBA" id="ARBA00009227"/>
    </source>
</evidence>
<feature type="binding site" evidence="4">
    <location>
        <position position="213"/>
    </location>
    <ligand>
        <name>Mn(2+)</name>
        <dbReference type="ChEBI" id="CHEBI:29035"/>
        <label>1</label>
    </ligand>
</feature>
<feature type="binding site" evidence="4">
    <location>
        <position position="129"/>
    </location>
    <ligand>
        <name>Mn(2+)</name>
        <dbReference type="ChEBI" id="CHEBI:29035"/>
        <label>1</label>
    </ligand>
</feature>
<sequence length="293" mass="32714">MIKLAGSLSEKDKEKALYEIIGVPYDGNATIKGSRGGPKAIRDASQRLETFLWHKKLELSDLLYYDYGDIKLKLESEHNHLFKAQNIAEFVLEHTRIRRVFLGGDHSVTYPLVKYLFEHGEVASVIFIDAHADFRDSYRVNKFSNACVMRRIAELVGFEHIIEIGVRSSSEEEYASLDKIAIYDADVMLSEKGVQGVLEEIGKGEEKTYLSIDIDVLDPGIAPGVEHPEPCGLSLESLISLVQGIIKGRDVVASDVVEVNPGLDIANGITSLNAARVVFEILACYWERDNRDD</sequence>
<dbReference type="GO" id="GO:0033389">
    <property type="term" value="P:putrescine biosynthetic process from arginine, via agmatine"/>
    <property type="evidence" value="ECO:0007669"/>
    <property type="project" value="TreeGrafter"/>
</dbReference>
<accession>A0A7G9YXN2</accession>
<dbReference type="InterPro" id="IPR006035">
    <property type="entry name" value="Ureohydrolase"/>
</dbReference>
<dbReference type="GO" id="GO:0043920">
    <property type="term" value="F:aminopropylagmatine ureohydrolase activity"/>
    <property type="evidence" value="ECO:0007669"/>
    <property type="project" value="UniProtKB-EC"/>
</dbReference>
<dbReference type="Gene3D" id="3.40.800.10">
    <property type="entry name" value="Ureohydrolase domain"/>
    <property type="match status" value="1"/>
</dbReference>
<dbReference type="PROSITE" id="PS51409">
    <property type="entry name" value="ARGINASE_2"/>
    <property type="match status" value="1"/>
</dbReference>
<gene>
    <name evidence="6" type="ORF">KDAIOKAM_00035</name>
</gene>
<dbReference type="InterPro" id="IPR005925">
    <property type="entry name" value="Agmatinase-rel"/>
</dbReference>
<reference evidence="6" key="1">
    <citation type="submission" date="2020-06" db="EMBL/GenBank/DDBJ databases">
        <title>Unique genomic features of the anaerobic methanotrophic archaea.</title>
        <authorList>
            <person name="Chadwick G.L."/>
            <person name="Skennerton C.T."/>
            <person name="Laso-Perez R."/>
            <person name="Leu A.O."/>
            <person name="Speth D.R."/>
            <person name="Yu H."/>
            <person name="Morgan-Lang C."/>
            <person name="Hatzenpichler R."/>
            <person name="Goudeau D."/>
            <person name="Malmstrom R."/>
            <person name="Brazelton W.J."/>
            <person name="Woyke T."/>
            <person name="Hallam S.J."/>
            <person name="Tyson G.W."/>
            <person name="Wegener G."/>
            <person name="Boetius A."/>
            <person name="Orphan V."/>
        </authorList>
    </citation>
    <scope>NUCLEOTIDE SEQUENCE</scope>
</reference>
<name>A0A7G9YXN2_9EURY</name>
<dbReference type="PIRSF" id="PIRSF036979">
    <property type="entry name" value="Arginase"/>
    <property type="match status" value="1"/>
</dbReference>
<evidence type="ECO:0000256" key="2">
    <source>
        <dbReference type="ARBA" id="ARBA00022723"/>
    </source>
</evidence>
<dbReference type="InterPro" id="IPR020855">
    <property type="entry name" value="Ureohydrolase_Mn_BS"/>
</dbReference>
<evidence type="ECO:0000313" key="6">
    <source>
        <dbReference type="EMBL" id="QNO52766.1"/>
    </source>
</evidence>
<dbReference type="PANTHER" id="PTHR11358">
    <property type="entry name" value="ARGINASE/AGMATINASE"/>
    <property type="match status" value="1"/>
</dbReference>
<feature type="binding site" evidence="4">
    <location>
        <position position="131"/>
    </location>
    <ligand>
        <name>Mn(2+)</name>
        <dbReference type="ChEBI" id="CHEBI:29035"/>
        <label>1</label>
    </ligand>
</feature>
<dbReference type="AlphaFoldDB" id="A0A7G9YXN2"/>
<keyword evidence="3 5" id="KW-0378">Hydrolase</keyword>
<evidence type="ECO:0000256" key="3">
    <source>
        <dbReference type="ARBA" id="ARBA00022801"/>
    </source>
</evidence>
<dbReference type="EC" id="3.5.3.24" evidence="6"/>
<evidence type="ECO:0000256" key="5">
    <source>
        <dbReference type="RuleBase" id="RU003684"/>
    </source>
</evidence>
<dbReference type="GO" id="GO:0008783">
    <property type="term" value="F:agmatinase activity"/>
    <property type="evidence" value="ECO:0007669"/>
    <property type="project" value="TreeGrafter"/>
</dbReference>
<evidence type="ECO:0000256" key="4">
    <source>
        <dbReference type="PIRSR" id="PIRSR036979-1"/>
    </source>
</evidence>
<proteinExistence type="inferred from homology"/>
<dbReference type="EMBL" id="MT631520">
    <property type="protein sequence ID" value="QNO52766.1"/>
    <property type="molecule type" value="Genomic_DNA"/>
</dbReference>
<feature type="binding site" evidence="4">
    <location>
        <position position="106"/>
    </location>
    <ligand>
        <name>Mn(2+)</name>
        <dbReference type="ChEBI" id="CHEBI:29035"/>
        <label>1</label>
    </ligand>
</feature>
<dbReference type="Pfam" id="PF00491">
    <property type="entry name" value="Arginase"/>
    <property type="match status" value="1"/>
</dbReference>